<organism evidence="2 3">
    <name type="scientific">Streptomyces yanii</name>
    <dbReference type="NCBI Taxonomy" id="78510"/>
    <lineage>
        <taxon>Bacteria</taxon>
        <taxon>Bacillati</taxon>
        <taxon>Actinomycetota</taxon>
        <taxon>Actinomycetes</taxon>
        <taxon>Kitasatosporales</taxon>
        <taxon>Streptomycetaceae</taxon>
        <taxon>Streptomyces</taxon>
    </lineage>
</organism>
<dbReference type="InterPro" id="IPR032724">
    <property type="entry name" value="SCP1.201-like"/>
</dbReference>
<accession>A0ABV5R863</accession>
<proteinExistence type="predicted"/>
<dbReference type="EMBL" id="JBHMCG010000056">
    <property type="protein sequence ID" value="MFB9573114.1"/>
    <property type="molecule type" value="Genomic_DNA"/>
</dbReference>
<keyword evidence="3" id="KW-1185">Reference proteome</keyword>
<protein>
    <submittedName>
        <fullName evidence="2">DddA-like double-stranded DNA deaminase toxin</fullName>
    </submittedName>
</protein>
<feature type="region of interest" description="Disordered" evidence="1">
    <location>
        <begin position="100"/>
        <end position="146"/>
    </location>
</feature>
<dbReference type="Proteomes" id="UP001589710">
    <property type="component" value="Unassembled WGS sequence"/>
</dbReference>
<gene>
    <name evidence="2" type="ORF">ACFFTL_12485</name>
</gene>
<sequence length="224" mass="24039">MGIPGCGRGGKDEHPFWLPDFGKWVNAEDLEPGMWLQTSAGTWVQITAIDETHRSQRVHNLTVDGQHTYYVVVGSAAVLVHNISLPCEAELEEGLDRAKNASSGFKDPGGMSGYTRLNNGVSSNLTSGGNGRNLRPDWEAPPGTTNKNFHHLENQTAALMRKTGATEGYLYLHKAEGAAYGPCPGVDGCLSNMRAMLPAGSKLMVIWRNGSGATRNQVFIGGAD</sequence>
<reference evidence="2 3" key="1">
    <citation type="submission" date="2024-09" db="EMBL/GenBank/DDBJ databases">
        <authorList>
            <person name="Sun Q."/>
            <person name="Mori K."/>
        </authorList>
    </citation>
    <scope>NUCLEOTIDE SEQUENCE [LARGE SCALE GENOMIC DNA]</scope>
    <source>
        <strain evidence="2 3">JCM 3331</strain>
    </source>
</reference>
<dbReference type="RefSeq" id="WP_345519928.1">
    <property type="nucleotide sequence ID" value="NZ_BAAAXD010000055.1"/>
</dbReference>
<dbReference type="Pfam" id="PF07591">
    <property type="entry name" value="PT-HINT"/>
    <property type="match status" value="1"/>
</dbReference>
<dbReference type="Gene3D" id="2.170.16.10">
    <property type="entry name" value="Hedgehog/Intein (Hint) domain"/>
    <property type="match status" value="1"/>
</dbReference>
<name>A0ABV5R863_9ACTN</name>
<dbReference type="SUPFAM" id="SSF51294">
    <property type="entry name" value="Hedgehog/intein (Hint) domain"/>
    <property type="match status" value="1"/>
</dbReference>
<evidence type="ECO:0000256" key="1">
    <source>
        <dbReference type="SAM" id="MobiDB-lite"/>
    </source>
</evidence>
<comment type="caution">
    <text evidence="2">The sequence shown here is derived from an EMBL/GenBank/DDBJ whole genome shotgun (WGS) entry which is preliminary data.</text>
</comment>
<dbReference type="Pfam" id="PF14428">
    <property type="entry name" value="DddA-like"/>
    <property type="match status" value="1"/>
</dbReference>
<evidence type="ECO:0000313" key="2">
    <source>
        <dbReference type="EMBL" id="MFB9573114.1"/>
    </source>
</evidence>
<evidence type="ECO:0000313" key="3">
    <source>
        <dbReference type="Proteomes" id="UP001589710"/>
    </source>
</evidence>
<dbReference type="InterPro" id="IPR036844">
    <property type="entry name" value="Hint_dom_sf"/>
</dbReference>
<feature type="compositionally biased region" description="Polar residues" evidence="1">
    <location>
        <begin position="115"/>
        <end position="127"/>
    </location>
</feature>